<keyword evidence="2" id="KW-1185">Reference proteome</keyword>
<comment type="caution">
    <text evidence="1">The sequence shown here is derived from an EMBL/GenBank/DDBJ whole genome shotgun (WGS) entry which is preliminary data.</text>
</comment>
<dbReference type="EMBL" id="CM039426">
    <property type="protein sequence ID" value="KAI4356785.1"/>
    <property type="molecule type" value="Genomic_DNA"/>
</dbReference>
<gene>
    <name evidence="1" type="ORF">L6164_000777</name>
</gene>
<evidence type="ECO:0000313" key="2">
    <source>
        <dbReference type="Proteomes" id="UP000828941"/>
    </source>
</evidence>
<dbReference type="Proteomes" id="UP000828941">
    <property type="component" value="Chromosome 1"/>
</dbReference>
<sequence>MDVLGNLHQRHQPLCSSVDHYCFPSLRRSISCLFLSPPTAQPSSPSIKASSSPSPLPSSSDPPRKNCQNPEAPSSQFSNPLFKISSFASVTAAAVFLFVGFSRNTLINEPISGPTVGPIQESIEEEESTVEELLLAHKPYHVKSIRLFKLKQKIPIVHSFNSKPDDQDWQVLKAQVFNCIEDLELVKIGFEEILERDTDGSRSYHDRILEYLEMVDECKCLLKDIKVAMDRCERDNDDRSYYMRFFKTVVYRIRILEEEMLGALKYFQELEQE</sequence>
<organism evidence="1 2">
    <name type="scientific">Bauhinia variegata</name>
    <name type="common">Purple orchid tree</name>
    <name type="synonym">Phanera variegata</name>
    <dbReference type="NCBI Taxonomy" id="167791"/>
    <lineage>
        <taxon>Eukaryota</taxon>
        <taxon>Viridiplantae</taxon>
        <taxon>Streptophyta</taxon>
        <taxon>Embryophyta</taxon>
        <taxon>Tracheophyta</taxon>
        <taxon>Spermatophyta</taxon>
        <taxon>Magnoliopsida</taxon>
        <taxon>eudicotyledons</taxon>
        <taxon>Gunneridae</taxon>
        <taxon>Pentapetalae</taxon>
        <taxon>rosids</taxon>
        <taxon>fabids</taxon>
        <taxon>Fabales</taxon>
        <taxon>Fabaceae</taxon>
        <taxon>Cercidoideae</taxon>
        <taxon>Cercideae</taxon>
        <taxon>Bauhiniinae</taxon>
        <taxon>Bauhinia</taxon>
    </lineage>
</organism>
<proteinExistence type="predicted"/>
<protein>
    <submittedName>
        <fullName evidence="1">Uncharacterized protein</fullName>
    </submittedName>
</protein>
<accession>A0ACB9Q746</accession>
<name>A0ACB9Q746_BAUVA</name>
<evidence type="ECO:0000313" key="1">
    <source>
        <dbReference type="EMBL" id="KAI4356785.1"/>
    </source>
</evidence>
<reference evidence="1 2" key="1">
    <citation type="journal article" date="2022" name="DNA Res.">
        <title>Chromosomal-level genome assembly of the orchid tree Bauhinia variegata (Leguminosae; Cercidoideae) supports the allotetraploid origin hypothesis of Bauhinia.</title>
        <authorList>
            <person name="Zhong Y."/>
            <person name="Chen Y."/>
            <person name="Zheng D."/>
            <person name="Pang J."/>
            <person name="Liu Y."/>
            <person name="Luo S."/>
            <person name="Meng S."/>
            <person name="Qian L."/>
            <person name="Wei D."/>
            <person name="Dai S."/>
            <person name="Zhou R."/>
        </authorList>
    </citation>
    <scope>NUCLEOTIDE SEQUENCE [LARGE SCALE GENOMIC DNA]</scope>
    <source>
        <strain evidence="1">BV-YZ2020</strain>
    </source>
</reference>